<protein>
    <recommendedName>
        <fullName evidence="6 15">tRNA (guanine-N(1)-)-methyltransferase</fullName>
        <ecNumber evidence="5 15">2.1.1.228</ecNumber>
    </recommendedName>
    <alternativeName>
        <fullName evidence="12 15">M1G-methyltransferase</fullName>
    </alternativeName>
    <alternativeName>
        <fullName evidence="13 15">tRNA [GM37] methyltransferase</fullName>
    </alternativeName>
</protein>
<dbReference type="Proteomes" id="UP000595708">
    <property type="component" value="Chromosome"/>
</dbReference>
<dbReference type="NCBIfam" id="TIGR00088">
    <property type="entry name" value="trmD"/>
    <property type="match status" value="1"/>
</dbReference>
<dbReference type="InterPro" id="IPR002649">
    <property type="entry name" value="tRNA_m1G_MeTrfase_TrmD"/>
</dbReference>
<comment type="subunit">
    <text evidence="4 15 17">Homodimer.</text>
</comment>
<comment type="catalytic activity">
    <reaction evidence="14 15 17">
        <text>guanosine(37) in tRNA + S-adenosyl-L-methionine = N(1)-methylguanosine(37) in tRNA + S-adenosyl-L-homocysteine + H(+)</text>
        <dbReference type="Rhea" id="RHEA:36899"/>
        <dbReference type="Rhea" id="RHEA-COMP:10145"/>
        <dbReference type="Rhea" id="RHEA-COMP:10147"/>
        <dbReference type="ChEBI" id="CHEBI:15378"/>
        <dbReference type="ChEBI" id="CHEBI:57856"/>
        <dbReference type="ChEBI" id="CHEBI:59789"/>
        <dbReference type="ChEBI" id="CHEBI:73542"/>
        <dbReference type="ChEBI" id="CHEBI:74269"/>
        <dbReference type="EC" id="2.1.1.228"/>
    </reaction>
</comment>
<evidence type="ECO:0000256" key="5">
    <source>
        <dbReference type="ARBA" id="ARBA00012807"/>
    </source>
</evidence>
<dbReference type="InterPro" id="IPR029028">
    <property type="entry name" value="Alpha/beta_knot_MTases"/>
</dbReference>
<keyword evidence="9 15" id="KW-0808">Transferase</keyword>
<evidence type="ECO:0000256" key="8">
    <source>
        <dbReference type="ARBA" id="ARBA00022603"/>
    </source>
</evidence>
<evidence type="ECO:0000256" key="6">
    <source>
        <dbReference type="ARBA" id="ARBA00014679"/>
    </source>
</evidence>
<evidence type="ECO:0000256" key="11">
    <source>
        <dbReference type="ARBA" id="ARBA00022694"/>
    </source>
</evidence>
<evidence type="ECO:0000256" key="15">
    <source>
        <dbReference type="HAMAP-Rule" id="MF_00605"/>
    </source>
</evidence>
<keyword evidence="20" id="KW-1185">Reference proteome</keyword>
<dbReference type="KEGG" id="parm:PADco_3370"/>
<evidence type="ECO:0000256" key="9">
    <source>
        <dbReference type="ARBA" id="ARBA00022679"/>
    </source>
</evidence>
<dbReference type="Gene3D" id="1.10.1270.20">
    <property type="entry name" value="tRNA(m1g37)methyltransferase, domain 2"/>
    <property type="match status" value="1"/>
</dbReference>
<evidence type="ECO:0000256" key="16">
    <source>
        <dbReference type="PIRSR" id="PIRSR000386-1"/>
    </source>
</evidence>
<dbReference type="InterPro" id="IPR023148">
    <property type="entry name" value="tRNA_m1G_MeTrfase_C_sf"/>
</dbReference>
<evidence type="ECO:0000256" key="17">
    <source>
        <dbReference type="RuleBase" id="RU003464"/>
    </source>
</evidence>
<comment type="similarity">
    <text evidence="3 15 17">Belongs to the RNA methyltransferase TrmD family.</text>
</comment>
<accession>A0A7R6VYX2</accession>
<keyword evidence="11 15" id="KW-0819">tRNA processing</keyword>
<evidence type="ECO:0000256" key="3">
    <source>
        <dbReference type="ARBA" id="ARBA00007630"/>
    </source>
</evidence>
<keyword evidence="8 15" id="KW-0489">Methyltransferase</keyword>
<dbReference type="SUPFAM" id="SSF75217">
    <property type="entry name" value="alpha/beta knot"/>
    <property type="match status" value="1"/>
</dbReference>
<dbReference type="NCBIfam" id="NF000648">
    <property type="entry name" value="PRK00026.1"/>
    <property type="match status" value="1"/>
</dbReference>
<sequence length="246" mass="28428">MQFDVITLFPEMFSAITQSGITSRAFKEKKYSLNLWNPRNFSSNNYHKIDDYPYGGGSGMIILGKPIEDIITAIKKNIKKIPKIIYMSPQGKKLTHNIIIKLLKESNLILLCGRYQAIDQRFLDTFIDEEISVGDFILSGGELPAMILIDSIVRFLPKVLNNKSNMQDSFINGLLDCSYYTKPKIYLNMEVPKVLLSGNHKKIKKWKRENSLKITNKKRPDLIIKARKNKFLTFTDEEFLKKINKK</sequence>
<dbReference type="AlphaFoldDB" id="A0A7R6VYX2"/>
<dbReference type="InterPro" id="IPR016009">
    <property type="entry name" value="tRNA_MeTrfase_TRMD/TRM10"/>
</dbReference>
<evidence type="ECO:0000259" key="18">
    <source>
        <dbReference type="Pfam" id="PF01746"/>
    </source>
</evidence>
<dbReference type="PANTHER" id="PTHR46417:SF1">
    <property type="entry name" value="TRNA (GUANINE-N(1)-)-METHYLTRANSFERASE"/>
    <property type="match status" value="1"/>
</dbReference>
<organism evidence="19 20">
    <name type="scientific">Candidatus Profftella armatura</name>
    <name type="common">Diaphorina cf. continua</name>
    <dbReference type="NCBI Taxonomy" id="2661583"/>
    <lineage>
        <taxon>Bacteria</taxon>
        <taxon>Pseudomonadati</taxon>
        <taxon>Pseudomonadota</taxon>
        <taxon>Betaproteobacteria</taxon>
        <taxon>Candidatus Profftella</taxon>
    </lineage>
</organism>
<dbReference type="EMBL" id="AP023215">
    <property type="protein sequence ID" value="BCG49757.1"/>
    <property type="molecule type" value="Genomic_DNA"/>
</dbReference>
<keyword evidence="7 15" id="KW-0963">Cytoplasm</keyword>
<dbReference type="GO" id="GO:0005829">
    <property type="term" value="C:cytosol"/>
    <property type="evidence" value="ECO:0007669"/>
    <property type="project" value="TreeGrafter"/>
</dbReference>
<dbReference type="RefSeq" id="WP_201329741.1">
    <property type="nucleotide sequence ID" value="NZ_AP023215.1"/>
</dbReference>
<dbReference type="HAMAP" id="MF_00605">
    <property type="entry name" value="TrmD"/>
    <property type="match status" value="1"/>
</dbReference>
<evidence type="ECO:0000256" key="4">
    <source>
        <dbReference type="ARBA" id="ARBA00011738"/>
    </source>
</evidence>
<feature type="binding site" evidence="15 16">
    <location>
        <begin position="133"/>
        <end position="138"/>
    </location>
    <ligand>
        <name>S-adenosyl-L-methionine</name>
        <dbReference type="ChEBI" id="CHEBI:59789"/>
    </ligand>
</feature>
<evidence type="ECO:0000256" key="14">
    <source>
        <dbReference type="ARBA" id="ARBA00047783"/>
    </source>
</evidence>
<evidence type="ECO:0000256" key="7">
    <source>
        <dbReference type="ARBA" id="ARBA00022490"/>
    </source>
</evidence>
<dbReference type="Gene3D" id="3.40.1280.10">
    <property type="match status" value="1"/>
</dbReference>
<dbReference type="PANTHER" id="PTHR46417">
    <property type="entry name" value="TRNA (GUANINE-N(1)-)-METHYLTRANSFERASE"/>
    <property type="match status" value="1"/>
</dbReference>
<gene>
    <name evidence="15 19" type="primary">trmD</name>
    <name evidence="19" type="ORF">PADco_3370</name>
</gene>
<name>A0A7R6VYX2_9PROT</name>
<evidence type="ECO:0000256" key="10">
    <source>
        <dbReference type="ARBA" id="ARBA00022691"/>
    </source>
</evidence>
<dbReference type="GO" id="GO:0052906">
    <property type="term" value="F:tRNA (guanine(37)-N1)-methyltransferase activity"/>
    <property type="evidence" value="ECO:0007669"/>
    <property type="project" value="UniProtKB-UniRule"/>
</dbReference>
<dbReference type="GO" id="GO:0002939">
    <property type="term" value="P:tRNA N1-guanine methylation"/>
    <property type="evidence" value="ECO:0007669"/>
    <property type="project" value="TreeGrafter"/>
</dbReference>
<comment type="function">
    <text evidence="1 15 17">Specifically methylates guanosine-37 in various tRNAs.</text>
</comment>
<evidence type="ECO:0000313" key="19">
    <source>
        <dbReference type="EMBL" id="BCG49757.1"/>
    </source>
</evidence>
<dbReference type="EC" id="2.1.1.228" evidence="5 15"/>
<evidence type="ECO:0000256" key="12">
    <source>
        <dbReference type="ARBA" id="ARBA00029736"/>
    </source>
</evidence>
<evidence type="ECO:0000256" key="1">
    <source>
        <dbReference type="ARBA" id="ARBA00002634"/>
    </source>
</evidence>
<feature type="domain" description="tRNA methyltransferase TRMD/TRM10-type" evidence="18">
    <location>
        <begin position="1"/>
        <end position="223"/>
    </location>
</feature>
<dbReference type="InterPro" id="IPR029026">
    <property type="entry name" value="tRNA_m1G_MTases_N"/>
</dbReference>
<dbReference type="Pfam" id="PF01746">
    <property type="entry name" value="tRNA_m1G_MT"/>
    <property type="match status" value="1"/>
</dbReference>
<proteinExistence type="inferred from homology"/>
<evidence type="ECO:0000313" key="20">
    <source>
        <dbReference type="Proteomes" id="UP000595708"/>
    </source>
</evidence>
<feature type="binding site" evidence="15 16">
    <location>
        <position position="113"/>
    </location>
    <ligand>
        <name>S-adenosyl-L-methionine</name>
        <dbReference type="ChEBI" id="CHEBI:59789"/>
    </ligand>
</feature>
<dbReference type="FunFam" id="3.40.1280.10:FF:000001">
    <property type="entry name" value="tRNA (guanine-N(1)-)-methyltransferase"/>
    <property type="match status" value="1"/>
</dbReference>
<keyword evidence="10 15" id="KW-0949">S-adenosyl-L-methionine</keyword>
<evidence type="ECO:0000256" key="2">
    <source>
        <dbReference type="ARBA" id="ARBA00004496"/>
    </source>
</evidence>
<evidence type="ECO:0000256" key="13">
    <source>
        <dbReference type="ARBA" id="ARBA00033392"/>
    </source>
</evidence>
<comment type="subcellular location">
    <subcellularLocation>
        <location evidence="2 15 17">Cytoplasm</location>
    </subcellularLocation>
</comment>
<reference evidence="19 20" key="1">
    <citation type="journal article" date="2020" name="Genome Biol. Evol.">
        <title>Comparative Genomics Underlines Multiple Roles of Profftella, an Obligate Symbiont of Psyllids: Providing Toxins, Vitamins, and Carotenoids.</title>
        <authorList>
            <person name="Nakabachi A."/>
            <person name="Piel J."/>
            <person name="Malenovsky I."/>
            <person name="Hirose Y."/>
        </authorList>
    </citation>
    <scope>NUCLEOTIDE SEQUENCE [LARGE SCALE GENOMIC DNA]</scope>
    <source>
        <strain evidence="19 20">Dco</strain>
    </source>
</reference>
<dbReference type="PIRSF" id="PIRSF000386">
    <property type="entry name" value="tRNA_mtase"/>
    <property type="match status" value="1"/>
</dbReference>